<dbReference type="PRINTS" id="PR00455">
    <property type="entry name" value="HTHTETR"/>
</dbReference>
<organism evidence="6 7">
    <name type="scientific">Rathayibacter rubneri</name>
    <dbReference type="NCBI Taxonomy" id="2950106"/>
    <lineage>
        <taxon>Bacteria</taxon>
        <taxon>Bacillati</taxon>
        <taxon>Actinomycetota</taxon>
        <taxon>Actinomycetes</taxon>
        <taxon>Micrococcales</taxon>
        <taxon>Microbacteriaceae</taxon>
        <taxon>Rathayibacter</taxon>
    </lineage>
</organism>
<dbReference type="GO" id="GO:0003677">
    <property type="term" value="F:DNA binding"/>
    <property type="evidence" value="ECO:0007669"/>
    <property type="project" value="UniProtKB-UniRule"/>
</dbReference>
<feature type="domain" description="HTH tetR-type" evidence="5">
    <location>
        <begin position="6"/>
        <end position="66"/>
    </location>
</feature>
<evidence type="ECO:0000256" key="4">
    <source>
        <dbReference type="PROSITE-ProRule" id="PRU00335"/>
    </source>
</evidence>
<evidence type="ECO:0000259" key="5">
    <source>
        <dbReference type="PROSITE" id="PS50977"/>
    </source>
</evidence>
<comment type="caution">
    <text evidence="6">The sequence shown here is derived from an EMBL/GenBank/DDBJ whole genome shotgun (WGS) entry which is preliminary data.</text>
</comment>
<dbReference type="InterPro" id="IPR001647">
    <property type="entry name" value="HTH_TetR"/>
</dbReference>
<dbReference type="PROSITE" id="PS50977">
    <property type="entry name" value="HTH_TETR_2"/>
    <property type="match status" value="1"/>
</dbReference>
<feature type="DNA-binding region" description="H-T-H motif" evidence="4">
    <location>
        <begin position="29"/>
        <end position="48"/>
    </location>
</feature>
<keyword evidence="1" id="KW-0805">Transcription regulation</keyword>
<evidence type="ECO:0000313" key="7">
    <source>
        <dbReference type="Proteomes" id="UP001155240"/>
    </source>
</evidence>
<dbReference type="RefSeq" id="WP_251945494.1">
    <property type="nucleotide sequence ID" value="NZ_JAMRYM010000036.1"/>
</dbReference>
<dbReference type="SUPFAM" id="SSF46689">
    <property type="entry name" value="Homeodomain-like"/>
    <property type="match status" value="1"/>
</dbReference>
<dbReference type="Pfam" id="PF00440">
    <property type="entry name" value="TetR_N"/>
    <property type="match status" value="1"/>
</dbReference>
<dbReference type="AlphaFoldDB" id="A0A9X2ISI7"/>
<dbReference type="SUPFAM" id="SSF48498">
    <property type="entry name" value="Tetracyclin repressor-like, C-terminal domain"/>
    <property type="match status" value="1"/>
</dbReference>
<evidence type="ECO:0000256" key="3">
    <source>
        <dbReference type="ARBA" id="ARBA00023163"/>
    </source>
</evidence>
<evidence type="ECO:0000256" key="2">
    <source>
        <dbReference type="ARBA" id="ARBA00023125"/>
    </source>
</evidence>
<keyword evidence="7" id="KW-1185">Reference proteome</keyword>
<name>A0A9X2ISI7_9MICO</name>
<dbReference type="PANTHER" id="PTHR47506">
    <property type="entry name" value="TRANSCRIPTIONAL REGULATORY PROTEIN"/>
    <property type="match status" value="1"/>
</dbReference>
<dbReference type="InterPro" id="IPR036271">
    <property type="entry name" value="Tet_transcr_reg_TetR-rel_C_sf"/>
</dbReference>
<protein>
    <submittedName>
        <fullName evidence="6">TetR/AcrR family transcriptional regulator</fullName>
    </submittedName>
</protein>
<dbReference type="PANTHER" id="PTHR47506:SF1">
    <property type="entry name" value="HTH-TYPE TRANSCRIPTIONAL REGULATOR YJDC"/>
    <property type="match status" value="1"/>
</dbReference>
<dbReference type="Gene3D" id="1.10.357.10">
    <property type="entry name" value="Tetracycline Repressor, domain 2"/>
    <property type="match status" value="1"/>
</dbReference>
<gene>
    <name evidence="6" type="ORF">NB037_09920</name>
</gene>
<dbReference type="InterPro" id="IPR009057">
    <property type="entry name" value="Homeodomain-like_sf"/>
</dbReference>
<reference evidence="6" key="1">
    <citation type="submission" date="2022-06" db="EMBL/GenBank/DDBJ databases">
        <title>Whole genome shotgun sequencing (WGS) of Rathayibacter sp. ZW T2_19, isolated from stored onions (Allium cepa).</title>
        <authorList>
            <person name="Stoll D.A."/>
            <person name="Huch M."/>
        </authorList>
    </citation>
    <scope>NUCLEOTIDE SEQUENCE</scope>
    <source>
        <strain evidence="6">ZW T2_19</strain>
    </source>
</reference>
<keyword evidence="2 4" id="KW-0238">DNA-binding</keyword>
<keyword evidence="3" id="KW-0804">Transcription</keyword>
<evidence type="ECO:0000256" key="1">
    <source>
        <dbReference type="ARBA" id="ARBA00023015"/>
    </source>
</evidence>
<evidence type="ECO:0000313" key="6">
    <source>
        <dbReference type="EMBL" id="MCM6762731.1"/>
    </source>
</evidence>
<proteinExistence type="predicted"/>
<dbReference type="EMBL" id="JAMRYM010000036">
    <property type="protein sequence ID" value="MCM6762731.1"/>
    <property type="molecule type" value="Genomic_DNA"/>
</dbReference>
<sequence length="195" mass="20907">MGRPQTFETAEVVRSARAVFWERGFEEASVPELEAATGVRRSSLYHAFGSKRGLFDAAVQSYLDEVVRPRLAPLTRDDVAPDALEVYFGGLRSALSDAASLSSRSGCLLLNAAGAPIARDEAVREVIADYRAELLRAMRAGAAARWLGAEPSWLRQQAGLLVSLLVAALVLARVDPEQSVATVDGALALVRDAQV</sequence>
<accession>A0A9X2ISI7</accession>
<dbReference type="Gene3D" id="1.10.10.60">
    <property type="entry name" value="Homeodomain-like"/>
    <property type="match status" value="1"/>
</dbReference>
<dbReference type="Proteomes" id="UP001155240">
    <property type="component" value="Unassembled WGS sequence"/>
</dbReference>